<dbReference type="KEGG" id="vg:77934285"/>
<organism evidence="1 2">
    <name type="scientific">Rhizobium phage RHEph16</name>
    <dbReference type="NCBI Taxonomy" id="2836132"/>
    <lineage>
        <taxon>Viruses</taxon>
        <taxon>Duplodnaviria</taxon>
        <taxon>Heunggongvirae</taxon>
        <taxon>Uroviricota</taxon>
        <taxon>Caudoviricetes</taxon>
        <taxon>Schitoviridae</taxon>
        <taxon>Demetervirinae</taxon>
        <taxon>Acanvirus</taxon>
        <taxon>Acanvirus Rheph16</taxon>
    </lineage>
</organism>
<sequence length="137" mass="15825">MEPKETITGEFNIDDFISECLQDPQVKDVEHNESGGFIGIDYGTLEEAVLVHYIINERGTATLTKILMMEQEFTLDRILNNDVSSAKPEKGTLSIRNIYGDPNSTFYVTIPDNDHNRVGDYRFDYRRNQHPRSPRKR</sequence>
<protein>
    <submittedName>
        <fullName evidence="1">Uncharacterized protein</fullName>
    </submittedName>
</protein>
<dbReference type="GeneID" id="77934285"/>
<dbReference type="EMBL" id="MW980066">
    <property type="protein sequence ID" value="QXV74338.1"/>
    <property type="molecule type" value="Genomic_DNA"/>
</dbReference>
<dbReference type="RefSeq" id="YP_010658339.1">
    <property type="nucleotide sequence ID" value="NC_070856.1"/>
</dbReference>
<keyword evidence="2" id="KW-1185">Reference proteome</keyword>
<reference evidence="1 2" key="1">
    <citation type="submission" date="2021-04" db="EMBL/GenBank/DDBJ databases">
        <title>The Hidden Diversity of Double-Stranded DNA Phages in the Symbiotic Bacterium Rhizobium.</title>
        <authorList>
            <person name="Santamaria R.I."/>
            <person name="Bustos P."/>
            <person name="Cauwenberghe J.V."/>
            <person name="Gonzalez V."/>
        </authorList>
    </citation>
    <scope>NUCLEOTIDE SEQUENCE [LARGE SCALE GENOMIC DNA]</scope>
</reference>
<evidence type="ECO:0000313" key="1">
    <source>
        <dbReference type="EMBL" id="QXV74338.1"/>
    </source>
</evidence>
<accession>A0AAE7VMB7</accession>
<proteinExistence type="predicted"/>
<dbReference type="Proteomes" id="UP000828420">
    <property type="component" value="Segment"/>
</dbReference>
<name>A0AAE7VMB7_9CAUD</name>
<evidence type="ECO:0000313" key="2">
    <source>
        <dbReference type="Proteomes" id="UP000828420"/>
    </source>
</evidence>